<comment type="caution">
    <text evidence="2">The sequence shown here is derived from an EMBL/GenBank/DDBJ whole genome shotgun (WGS) entry which is preliminary data.</text>
</comment>
<dbReference type="InterPro" id="IPR005162">
    <property type="entry name" value="Retrotrans_gag_dom"/>
</dbReference>
<organism evidence="2 3">
    <name type="scientific">Nepenthes gracilis</name>
    <name type="common">Slender pitcher plant</name>
    <dbReference type="NCBI Taxonomy" id="150966"/>
    <lineage>
        <taxon>Eukaryota</taxon>
        <taxon>Viridiplantae</taxon>
        <taxon>Streptophyta</taxon>
        <taxon>Embryophyta</taxon>
        <taxon>Tracheophyta</taxon>
        <taxon>Spermatophyta</taxon>
        <taxon>Magnoliopsida</taxon>
        <taxon>eudicotyledons</taxon>
        <taxon>Gunneridae</taxon>
        <taxon>Pentapetalae</taxon>
        <taxon>Caryophyllales</taxon>
        <taxon>Nepenthaceae</taxon>
        <taxon>Nepenthes</taxon>
    </lineage>
</organism>
<dbReference type="AlphaFoldDB" id="A0AAD3SJH2"/>
<protein>
    <recommendedName>
        <fullName evidence="1">Retrotransposon gag domain-containing protein</fullName>
    </recommendedName>
</protein>
<dbReference type="PANTHER" id="PTHR34482">
    <property type="entry name" value="DNA DAMAGE-INDUCIBLE PROTEIN 1-LIKE"/>
    <property type="match status" value="1"/>
</dbReference>
<dbReference type="EMBL" id="BSYO01000011">
    <property type="protein sequence ID" value="GMH11919.1"/>
    <property type="molecule type" value="Genomic_DNA"/>
</dbReference>
<evidence type="ECO:0000313" key="2">
    <source>
        <dbReference type="EMBL" id="GMH11919.1"/>
    </source>
</evidence>
<sequence length="301" mass="34873">MASKRRNTRVGTSASQDREIKYLNLLERMVNIIELMEQRHMALVPASNPAPVNPGPTAYERFTAERMPEFLGELDPLKANIWMQRLKNVFTVIQCSEREKVTYATYKLEGKADSWWAMEKRVFGVPDEEITWEMFEEAFMKRYFLSSVRDQKEEEFIRLKQGNCTVAEYDAKFTELSWYAPYFVEDELRKAKKFQQGLRDEIRKHLVTQMFQTYAEILDMALIFEKKLETQKIFAKRAASQMSASAGLFKKAKVLDKGKSSIEVQLVSNSQASAVNCFHCGKKHSERPCFKLTGACFNCGQ</sequence>
<proteinExistence type="predicted"/>
<reference evidence="2" key="1">
    <citation type="submission" date="2023-05" db="EMBL/GenBank/DDBJ databases">
        <title>Nepenthes gracilis genome sequencing.</title>
        <authorList>
            <person name="Fukushima K."/>
        </authorList>
    </citation>
    <scope>NUCLEOTIDE SEQUENCE</scope>
    <source>
        <strain evidence="2">SING2019-196</strain>
    </source>
</reference>
<dbReference type="PANTHER" id="PTHR34482:SF49">
    <property type="entry name" value="RETROTRANSPOSON GAG DOMAIN-CONTAINING PROTEIN"/>
    <property type="match status" value="1"/>
</dbReference>
<dbReference type="Proteomes" id="UP001279734">
    <property type="component" value="Unassembled WGS sequence"/>
</dbReference>
<evidence type="ECO:0000259" key="1">
    <source>
        <dbReference type="Pfam" id="PF03732"/>
    </source>
</evidence>
<accession>A0AAD3SJH2</accession>
<gene>
    <name evidence="2" type="ORF">Nepgr_013760</name>
</gene>
<dbReference type="Pfam" id="PF03732">
    <property type="entry name" value="Retrotrans_gag"/>
    <property type="match status" value="1"/>
</dbReference>
<feature type="domain" description="Retrotransposon gag" evidence="1">
    <location>
        <begin position="103"/>
        <end position="200"/>
    </location>
</feature>
<name>A0AAD3SJH2_NEPGR</name>
<keyword evidence="3" id="KW-1185">Reference proteome</keyword>
<evidence type="ECO:0000313" key="3">
    <source>
        <dbReference type="Proteomes" id="UP001279734"/>
    </source>
</evidence>